<comment type="caution">
    <text evidence="2">The sequence shown here is derived from an EMBL/GenBank/DDBJ whole genome shotgun (WGS) entry which is preliminary data.</text>
</comment>
<dbReference type="Proteomes" id="UP000481861">
    <property type="component" value="Unassembled WGS sequence"/>
</dbReference>
<feature type="signal peptide" evidence="1">
    <location>
        <begin position="1"/>
        <end position="16"/>
    </location>
</feature>
<dbReference type="AlphaFoldDB" id="A0A7C8MC07"/>
<evidence type="ECO:0000313" key="2">
    <source>
        <dbReference type="EMBL" id="KAF2873121.1"/>
    </source>
</evidence>
<protein>
    <recommendedName>
        <fullName evidence="4">Tyrosinase copper-binding domain-containing protein</fullName>
    </recommendedName>
</protein>
<sequence>MNLLHLLLLLAPLANSSTIPAAPQAALVPLDSPAHRVKVPGDNPAFFSREQAADQLFEIQDLTISPNPPIVWHHIFFDLVGDTATRNVPSLANATLQLWA</sequence>
<keyword evidence="3" id="KW-1185">Reference proteome</keyword>
<organism evidence="2 3">
    <name type="scientific">Massariosphaeria phaeospora</name>
    <dbReference type="NCBI Taxonomy" id="100035"/>
    <lineage>
        <taxon>Eukaryota</taxon>
        <taxon>Fungi</taxon>
        <taxon>Dikarya</taxon>
        <taxon>Ascomycota</taxon>
        <taxon>Pezizomycotina</taxon>
        <taxon>Dothideomycetes</taxon>
        <taxon>Pleosporomycetidae</taxon>
        <taxon>Pleosporales</taxon>
        <taxon>Pleosporales incertae sedis</taxon>
        <taxon>Massariosphaeria</taxon>
    </lineage>
</organism>
<reference evidence="2 3" key="1">
    <citation type="submission" date="2020-01" db="EMBL/GenBank/DDBJ databases">
        <authorList>
            <consortium name="DOE Joint Genome Institute"/>
            <person name="Haridas S."/>
            <person name="Albert R."/>
            <person name="Binder M."/>
            <person name="Bloem J."/>
            <person name="Labutti K."/>
            <person name="Salamov A."/>
            <person name="Andreopoulos B."/>
            <person name="Baker S.E."/>
            <person name="Barry K."/>
            <person name="Bills G."/>
            <person name="Bluhm B.H."/>
            <person name="Cannon C."/>
            <person name="Castanera R."/>
            <person name="Culley D.E."/>
            <person name="Daum C."/>
            <person name="Ezra D."/>
            <person name="Gonzalez J.B."/>
            <person name="Henrissat B."/>
            <person name="Kuo A."/>
            <person name="Liang C."/>
            <person name="Lipzen A."/>
            <person name="Lutzoni F."/>
            <person name="Magnuson J."/>
            <person name="Mondo S."/>
            <person name="Nolan M."/>
            <person name="Ohm R."/>
            <person name="Pangilinan J."/>
            <person name="Park H.-J.H."/>
            <person name="Ramirez L."/>
            <person name="Alfaro M."/>
            <person name="Sun H."/>
            <person name="Tritt A."/>
            <person name="Yoshinaga Y."/>
            <person name="Zwiers L.-H.L."/>
            <person name="Turgeon B.G."/>
            <person name="Goodwin S.B."/>
            <person name="Spatafora J.W."/>
            <person name="Crous P.W."/>
            <person name="Grigoriev I.V."/>
        </authorList>
    </citation>
    <scope>NUCLEOTIDE SEQUENCE [LARGE SCALE GENOMIC DNA]</scope>
    <source>
        <strain evidence="2 3">CBS 611.86</strain>
    </source>
</reference>
<evidence type="ECO:0000256" key="1">
    <source>
        <dbReference type="SAM" id="SignalP"/>
    </source>
</evidence>
<gene>
    <name evidence="2" type="ORF">BDV95DRAFT_568830</name>
</gene>
<proteinExistence type="predicted"/>
<name>A0A7C8MC07_9PLEO</name>
<dbReference type="EMBL" id="JAADJZ010000008">
    <property type="protein sequence ID" value="KAF2873121.1"/>
    <property type="molecule type" value="Genomic_DNA"/>
</dbReference>
<accession>A0A7C8MC07</accession>
<evidence type="ECO:0008006" key="4">
    <source>
        <dbReference type="Google" id="ProtNLM"/>
    </source>
</evidence>
<dbReference type="OrthoDB" id="5422698at2759"/>
<feature type="chain" id="PRO_5028816216" description="Tyrosinase copper-binding domain-containing protein" evidence="1">
    <location>
        <begin position="17"/>
        <end position="100"/>
    </location>
</feature>
<evidence type="ECO:0000313" key="3">
    <source>
        <dbReference type="Proteomes" id="UP000481861"/>
    </source>
</evidence>
<keyword evidence="1" id="KW-0732">Signal</keyword>